<keyword evidence="8" id="KW-0175">Coiled coil</keyword>
<dbReference type="InterPro" id="IPR000711">
    <property type="entry name" value="ATPase_OSCP/dsu"/>
</dbReference>
<dbReference type="GO" id="GO:0046933">
    <property type="term" value="F:proton-transporting ATP synthase activity, rotational mechanism"/>
    <property type="evidence" value="ECO:0007669"/>
    <property type="project" value="UniProtKB-UniRule"/>
</dbReference>
<protein>
    <recommendedName>
        <fullName evidence="7">ATP synthase subunit delta</fullName>
    </recommendedName>
    <alternativeName>
        <fullName evidence="7">ATP synthase F(1) sector subunit delta</fullName>
    </alternativeName>
    <alternativeName>
        <fullName evidence="7">F-type ATPase subunit delta</fullName>
        <shortName evidence="7">F-ATPase subunit delta</shortName>
    </alternativeName>
</protein>
<dbReference type="InterPro" id="IPR020781">
    <property type="entry name" value="ATPase_OSCP/d_CS"/>
</dbReference>
<evidence type="ECO:0000256" key="8">
    <source>
        <dbReference type="SAM" id="Coils"/>
    </source>
</evidence>
<evidence type="ECO:0000313" key="10">
    <source>
        <dbReference type="Proteomes" id="UP000240708"/>
    </source>
</evidence>
<name>A0A2P8E0J0_9BACT</name>
<dbReference type="Gene3D" id="1.10.520.20">
    <property type="entry name" value="N-terminal domain of the delta subunit of the F1F0-ATP synthase"/>
    <property type="match status" value="1"/>
</dbReference>
<feature type="coiled-coil region" evidence="8">
    <location>
        <begin position="10"/>
        <end position="41"/>
    </location>
</feature>
<keyword evidence="4 7" id="KW-0406">Ion transport</keyword>
<dbReference type="RefSeq" id="WP_106567999.1">
    <property type="nucleotide sequence ID" value="NZ_PYGF01000008.1"/>
</dbReference>
<dbReference type="PANTHER" id="PTHR11910">
    <property type="entry name" value="ATP SYNTHASE DELTA CHAIN"/>
    <property type="match status" value="1"/>
</dbReference>
<dbReference type="Proteomes" id="UP000240708">
    <property type="component" value="Unassembled WGS sequence"/>
</dbReference>
<evidence type="ECO:0000313" key="9">
    <source>
        <dbReference type="EMBL" id="PSL02995.1"/>
    </source>
</evidence>
<comment type="function">
    <text evidence="7">This protein is part of the stalk that links CF(0) to CF(1). It either transmits conformational changes from CF(0) to CF(1) or is implicated in proton conduction.</text>
</comment>
<reference evidence="9 10" key="1">
    <citation type="submission" date="2018-03" db="EMBL/GenBank/DDBJ databases">
        <title>Genomic Encyclopedia of Archaeal and Bacterial Type Strains, Phase II (KMG-II): from individual species to whole genera.</title>
        <authorList>
            <person name="Goeker M."/>
        </authorList>
    </citation>
    <scope>NUCLEOTIDE SEQUENCE [LARGE SCALE GENOMIC DNA]</scope>
    <source>
        <strain evidence="9 10">DSM 28057</strain>
    </source>
</reference>
<keyword evidence="2 7" id="KW-0813">Transport</keyword>
<evidence type="ECO:0000256" key="1">
    <source>
        <dbReference type="ARBA" id="ARBA00004370"/>
    </source>
</evidence>
<evidence type="ECO:0000256" key="2">
    <source>
        <dbReference type="ARBA" id="ARBA00022448"/>
    </source>
</evidence>
<proteinExistence type="inferred from homology"/>
<accession>A0A2P8E0J0</accession>
<dbReference type="InterPro" id="IPR026015">
    <property type="entry name" value="ATP_synth_OSCP/delta_N_sf"/>
</dbReference>
<evidence type="ECO:0000256" key="4">
    <source>
        <dbReference type="ARBA" id="ARBA00023065"/>
    </source>
</evidence>
<comment type="similarity">
    <text evidence="7">Belongs to the ATPase delta chain family.</text>
</comment>
<organism evidence="9 10">
    <name type="scientific">Cecembia rubra</name>
    <dbReference type="NCBI Taxonomy" id="1485585"/>
    <lineage>
        <taxon>Bacteria</taxon>
        <taxon>Pseudomonadati</taxon>
        <taxon>Bacteroidota</taxon>
        <taxon>Cytophagia</taxon>
        <taxon>Cytophagales</taxon>
        <taxon>Cyclobacteriaceae</taxon>
        <taxon>Cecembia</taxon>
    </lineage>
</organism>
<keyword evidence="10" id="KW-1185">Reference proteome</keyword>
<dbReference type="EMBL" id="PYGF01000008">
    <property type="protein sequence ID" value="PSL02995.1"/>
    <property type="molecule type" value="Genomic_DNA"/>
</dbReference>
<dbReference type="GO" id="GO:0005886">
    <property type="term" value="C:plasma membrane"/>
    <property type="evidence" value="ECO:0007669"/>
    <property type="project" value="UniProtKB-SubCell"/>
</dbReference>
<evidence type="ECO:0000256" key="5">
    <source>
        <dbReference type="ARBA" id="ARBA00023136"/>
    </source>
</evidence>
<evidence type="ECO:0000256" key="7">
    <source>
        <dbReference type="HAMAP-Rule" id="MF_01416"/>
    </source>
</evidence>
<dbReference type="OrthoDB" id="9802471at2"/>
<comment type="caution">
    <text evidence="9">The sequence shown here is derived from an EMBL/GenBank/DDBJ whole genome shotgun (WGS) entry which is preliminary data.</text>
</comment>
<keyword evidence="3 7" id="KW-0375">Hydrogen ion transport</keyword>
<comment type="function">
    <text evidence="7">F(1)F(0) ATP synthase produces ATP from ADP in the presence of a proton or sodium gradient. F-type ATPases consist of two structural domains, F(1) containing the extramembraneous catalytic core and F(0) containing the membrane proton channel, linked together by a central stalk and a peripheral stalk. During catalysis, ATP synthesis in the catalytic domain of F(1) is coupled via a rotary mechanism of the central stalk subunits to proton translocation.</text>
</comment>
<evidence type="ECO:0000256" key="3">
    <source>
        <dbReference type="ARBA" id="ARBA00022781"/>
    </source>
</evidence>
<keyword evidence="7" id="KW-0139">CF(1)</keyword>
<dbReference type="NCBIfam" id="TIGR01145">
    <property type="entry name" value="ATP_synt_delta"/>
    <property type="match status" value="1"/>
</dbReference>
<evidence type="ECO:0000256" key="6">
    <source>
        <dbReference type="ARBA" id="ARBA00023310"/>
    </source>
</evidence>
<keyword evidence="7" id="KW-1003">Cell membrane</keyword>
<dbReference type="GO" id="GO:0045259">
    <property type="term" value="C:proton-transporting ATP synthase complex"/>
    <property type="evidence" value="ECO:0007669"/>
    <property type="project" value="UniProtKB-KW"/>
</dbReference>
<sequence length="186" mass="21368">MSDIKVASRYAKALLELAVEKNQLEEVNRDVNQLLEIAAENRNIVLLLNSPIINTDKKHNVLKALFEKTGNPITLSFFDIITRKNRANNLVETAKEFKKQYNQHMGIQVAEVTTTFVLTDDLREQFKSIVKEISGLDKIELVEKINKELIGGFVLKVNDKLLDDSISGKLRLLKLEFAQRYFVKMY</sequence>
<dbReference type="SUPFAM" id="SSF47928">
    <property type="entry name" value="N-terminal domain of the delta subunit of the F1F0-ATP synthase"/>
    <property type="match status" value="1"/>
</dbReference>
<dbReference type="PRINTS" id="PR00125">
    <property type="entry name" value="ATPASEDELTA"/>
</dbReference>
<dbReference type="AlphaFoldDB" id="A0A2P8E0J0"/>
<keyword evidence="5 7" id="KW-0472">Membrane</keyword>
<dbReference type="HAMAP" id="MF_01416">
    <property type="entry name" value="ATP_synth_delta_bact"/>
    <property type="match status" value="1"/>
</dbReference>
<keyword evidence="6 7" id="KW-0066">ATP synthesis</keyword>
<comment type="subcellular location">
    <subcellularLocation>
        <location evidence="7">Cell membrane</location>
        <topology evidence="7">Peripheral membrane protein</topology>
    </subcellularLocation>
    <subcellularLocation>
        <location evidence="1">Membrane</location>
    </subcellularLocation>
</comment>
<gene>
    <name evidence="7" type="primary">atpH</name>
    <name evidence="9" type="ORF">CLV48_108104</name>
</gene>
<dbReference type="PROSITE" id="PS00389">
    <property type="entry name" value="ATPASE_DELTA"/>
    <property type="match status" value="1"/>
</dbReference>
<dbReference type="Pfam" id="PF00213">
    <property type="entry name" value="OSCP"/>
    <property type="match status" value="1"/>
</dbReference>